<name>A0A4C1URB5_EUMVA</name>
<keyword evidence="2" id="KW-0862">Zinc</keyword>
<dbReference type="EMBL" id="BGZK01000214">
    <property type="protein sequence ID" value="GBP29001.1"/>
    <property type="molecule type" value="Genomic_DNA"/>
</dbReference>
<dbReference type="Gene3D" id="3.30.60.20">
    <property type="match status" value="1"/>
</dbReference>
<keyword evidence="1" id="KW-0479">Metal-binding</keyword>
<keyword evidence="5" id="KW-1185">Reference proteome</keyword>
<comment type="caution">
    <text evidence="4">The sequence shown here is derived from an EMBL/GenBank/DDBJ whole genome shotgun (WGS) entry which is preliminary data.</text>
</comment>
<dbReference type="Proteomes" id="UP000299102">
    <property type="component" value="Unassembled WGS sequence"/>
</dbReference>
<protein>
    <recommendedName>
        <fullName evidence="3">Phorbol-ester/DAG-type domain-containing protein</fullName>
    </recommendedName>
</protein>
<dbReference type="GO" id="GO:0046872">
    <property type="term" value="F:metal ion binding"/>
    <property type="evidence" value="ECO:0007669"/>
    <property type="project" value="UniProtKB-KW"/>
</dbReference>
<evidence type="ECO:0000256" key="1">
    <source>
        <dbReference type="ARBA" id="ARBA00022723"/>
    </source>
</evidence>
<dbReference type="OrthoDB" id="63267at2759"/>
<feature type="domain" description="Phorbol-ester/DAG-type" evidence="3">
    <location>
        <begin position="179"/>
        <end position="211"/>
    </location>
</feature>
<dbReference type="InterPro" id="IPR002219">
    <property type="entry name" value="PKC_DAG/PE"/>
</dbReference>
<dbReference type="Pfam" id="PF00130">
    <property type="entry name" value="C1_1"/>
    <property type="match status" value="1"/>
</dbReference>
<proteinExistence type="predicted"/>
<evidence type="ECO:0000313" key="5">
    <source>
        <dbReference type="Proteomes" id="UP000299102"/>
    </source>
</evidence>
<evidence type="ECO:0000313" key="4">
    <source>
        <dbReference type="EMBL" id="GBP29001.1"/>
    </source>
</evidence>
<gene>
    <name evidence="4" type="primary">Pkcdelta</name>
    <name evidence="4" type="ORF">EVAR_83901_1</name>
</gene>
<dbReference type="AlphaFoldDB" id="A0A4C1URB5"/>
<dbReference type="PROSITE" id="PS50081">
    <property type="entry name" value="ZF_DAG_PE_2"/>
    <property type="match status" value="1"/>
</dbReference>
<dbReference type="InterPro" id="IPR046349">
    <property type="entry name" value="C1-like_sf"/>
</dbReference>
<accession>A0A4C1URB5</accession>
<sequence length="220" mass="24764">MAAATSSLAAGTARTARCGVRVENASLNDAAPSNNTSESPLYVYIRVSAPIEHERVLVSARREWPSVRGEILQAANILRFLQRIPVGIWQARLSLCGLPNRCAQTMSFEASRQVFRFTGELRRHLGSWHRFPGKGKVSRGTMAHRIKKYLMIMVGNVTGSKTCDLRIKYLRERFKVDVPHRFRPCSFVSPTFCDHCGALLYGFFRQGLKCEGSFALFVCY</sequence>
<dbReference type="SUPFAM" id="SSF57889">
    <property type="entry name" value="Cysteine-rich domain"/>
    <property type="match status" value="1"/>
</dbReference>
<evidence type="ECO:0000256" key="2">
    <source>
        <dbReference type="ARBA" id="ARBA00022833"/>
    </source>
</evidence>
<evidence type="ECO:0000259" key="3">
    <source>
        <dbReference type="PROSITE" id="PS50081"/>
    </source>
</evidence>
<reference evidence="4 5" key="1">
    <citation type="journal article" date="2019" name="Commun. Biol.">
        <title>The bagworm genome reveals a unique fibroin gene that provides high tensile strength.</title>
        <authorList>
            <person name="Kono N."/>
            <person name="Nakamura H."/>
            <person name="Ohtoshi R."/>
            <person name="Tomita M."/>
            <person name="Numata K."/>
            <person name="Arakawa K."/>
        </authorList>
    </citation>
    <scope>NUCLEOTIDE SEQUENCE [LARGE SCALE GENOMIC DNA]</scope>
</reference>
<organism evidence="4 5">
    <name type="scientific">Eumeta variegata</name>
    <name type="common">Bagworm moth</name>
    <name type="synonym">Eumeta japonica</name>
    <dbReference type="NCBI Taxonomy" id="151549"/>
    <lineage>
        <taxon>Eukaryota</taxon>
        <taxon>Metazoa</taxon>
        <taxon>Ecdysozoa</taxon>
        <taxon>Arthropoda</taxon>
        <taxon>Hexapoda</taxon>
        <taxon>Insecta</taxon>
        <taxon>Pterygota</taxon>
        <taxon>Neoptera</taxon>
        <taxon>Endopterygota</taxon>
        <taxon>Lepidoptera</taxon>
        <taxon>Glossata</taxon>
        <taxon>Ditrysia</taxon>
        <taxon>Tineoidea</taxon>
        <taxon>Psychidae</taxon>
        <taxon>Oiketicinae</taxon>
        <taxon>Eumeta</taxon>
    </lineage>
</organism>
<dbReference type="STRING" id="151549.A0A4C1URB5"/>